<evidence type="ECO:0000313" key="4">
    <source>
        <dbReference type="Proteomes" id="UP001168528"/>
    </source>
</evidence>
<accession>A0ABT8RC42</accession>
<protein>
    <submittedName>
        <fullName evidence="3">Heparinase II/III family protein</fullName>
    </submittedName>
</protein>
<organism evidence="3 4">
    <name type="scientific">Rhodocytophaga aerolata</name>
    <dbReference type="NCBI Taxonomy" id="455078"/>
    <lineage>
        <taxon>Bacteria</taxon>
        <taxon>Pseudomonadati</taxon>
        <taxon>Bacteroidota</taxon>
        <taxon>Cytophagia</taxon>
        <taxon>Cytophagales</taxon>
        <taxon>Rhodocytophagaceae</taxon>
        <taxon>Rhodocytophaga</taxon>
    </lineage>
</organism>
<comment type="caution">
    <text evidence="3">The sequence shown here is derived from an EMBL/GenBank/DDBJ whole genome shotgun (WGS) entry which is preliminary data.</text>
</comment>
<comment type="subcellular location">
    <subcellularLocation>
        <location evidence="1">Cell envelope</location>
    </subcellularLocation>
</comment>
<dbReference type="Gene3D" id="1.50.10.100">
    <property type="entry name" value="Chondroitin AC/alginate lyase"/>
    <property type="match status" value="1"/>
</dbReference>
<gene>
    <name evidence="3" type="ORF">Q0590_25575</name>
</gene>
<dbReference type="SUPFAM" id="SSF48230">
    <property type="entry name" value="Chondroitin AC/alginate lyase"/>
    <property type="match status" value="1"/>
</dbReference>
<evidence type="ECO:0000313" key="3">
    <source>
        <dbReference type="EMBL" id="MDO1449673.1"/>
    </source>
</evidence>
<dbReference type="Proteomes" id="UP001168528">
    <property type="component" value="Unassembled WGS sequence"/>
</dbReference>
<dbReference type="Gene3D" id="2.70.98.70">
    <property type="match status" value="1"/>
</dbReference>
<keyword evidence="4" id="KW-1185">Reference proteome</keyword>
<sequence length="716" mass="79524">MKEENITANLPVSSLANRKEALAENISSSCIFMTEGEKKQVQEAIMQNHVLVSRFWVALQNRVATRVANPGLLGLHGDTQWWYPAAEYLSDAAMVYALAPEEKLGCWLREVTLGIVRRPEADWVGPWFRDHSQPYTGHLETAHLCWAVAAVYDLAREVFTAAEQEEIAIALHQKGIVLCQRWLQQNTHLANWRGIMTSGILVAAAAIERRDILEEYLAEAILCADAFQPDGSYAESLQYGNYLAFALMMAYEATCRKYPDIASQLSIAAYAKGMPWVASSMLYSKPMTGWGEQPRARAANFNDSAALFRPSGDLLLHIAARCKEAMPQEAGLAQWLFDTYYAPVPTQKPNHLATFGFHNDWGFLTLPLLLQSPKSISPEEANLPKTVIFSNGHAFIRDSWNGKTIVAIQGGSKALYGPGHLHGDLNSFILAHNKERLLVDPGHSCYRNLIHGLESATQTHNTCTFLVEQEGLGLQEDLAKIKLLEQQSLAGRRKISNGKAGAPVSRGNKQLLIAHSGEVSVVGAEAAGLYGKPIKEFSRFWIQAGSHVLFVIDRIKSSQPVTTIWNWLLNNRDGETQVFTPQPNQIALYRGSAGLKIFHGGDAKMSGPVYGYVHDAYHPEPNQVGEGKPGSGLLYRFTEKQPDTSRIMIHAFAFDAYGAINKWAFSSQSTTCQLSNGNETWQIEIGNGSALQIEIINRHQKKWQLQEVEKEFTFIS</sequence>
<feature type="domain" description="Heparinase II/III-like C-terminal" evidence="2">
    <location>
        <begin position="402"/>
        <end position="570"/>
    </location>
</feature>
<dbReference type="RefSeq" id="WP_302040476.1">
    <property type="nucleotide sequence ID" value="NZ_JAUKPO010000021.1"/>
</dbReference>
<name>A0ABT8RC42_9BACT</name>
<reference evidence="3" key="1">
    <citation type="submission" date="2023-07" db="EMBL/GenBank/DDBJ databases">
        <title>The genome sequence of Rhodocytophaga aerolata KACC 12507.</title>
        <authorList>
            <person name="Zhang X."/>
        </authorList>
    </citation>
    <scope>NUCLEOTIDE SEQUENCE</scope>
    <source>
        <strain evidence="3">KACC 12507</strain>
    </source>
</reference>
<evidence type="ECO:0000256" key="1">
    <source>
        <dbReference type="ARBA" id="ARBA00004196"/>
    </source>
</evidence>
<dbReference type="Pfam" id="PF07940">
    <property type="entry name" value="Hepar_II_III_C"/>
    <property type="match status" value="1"/>
</dbReference>
<proteinExistence type="predicted"/>
<dbReference type="EMBL" id="JAUKPO010000021">
    <property type="protein sequence ID" value="MDO1449673.1"/>
    <property type="molecule type" value="Genomic_DNA"/>
</dbReference>
<dbReference type="InterPro" id="IPR012480">
    <property type="entry name" value="Hepar_II_III_C"/>
</dbReference>
<evidence type="ECO:0000259" key="2">
    <source>
        <dbReference type="Pfam" id="PF07940"/>
    </source>
</evidence>
<dbReference type="InterPro" id="IPR008929">
    <property type="entry name" value="Chondroitin_lyas"/>
</dbReference>